<proteinExistence type="predicted"/>
<sequence length="310" mass="33465">MSSAIPRFGYIDPQFNARQRIQSTINLPRLFAGIDADPSIVGAGVVYIDLDYNVVVLREFQPICSIRPKRIILRELKRYQTPDQYTQQLQTNPRESKALKEGVNTTLSCAGAVLGWMVVVSGTIAAPFSGGASMVVTYIGIAAATASSVQCGVGVMRTVREANNPGANDALDQEEWYQNASMVLDAVSLLGVGTSGLTTFKYLQMHKAATGRKWFELSKGLSRQQRKALTDELLSVKHPSLTAKQLKLQQSAGLLTKRYTPTEISHATKTLLKDSIGAGFGLAGSSSVQGVVTSASSEIKTIAIGLYEEF</sequence>
<dbReference type="AlphaFoldDB" id="A0A411MQ75"/>
<organism evidence="1 2">
    <name type="scientific">Pseudomonas tructae</name>
    <dbReference type="NCBI Taxonomy" id="2518644"/>
    <lineage>
        <taxon>Bacteria</taxon>
        <taxon>Pseudomonadati</taxon>
        <taxon>Pseudomonadota</taxon>
        <taxon>Gammaproteobacteria</taxon>
        <taxon>Pseudomonadales</taxon>
        <taxon>Pseudomonadaceae</taxon>
        <taxon>Pseudomonas</taxon>
    </lineage>
</organism>
<name>A0A411MQ75_9PSED</name>
<dbReference type="EMBL" id="CP035952">
    <property type="protein sequence ID" value="QBF28965.1"/>
    <property type="molecule type" value="Genomic_DNA"/>
</dbReference>
<gene>
    <name evidence="1" type="ORF">EXN22_25960</name>
</gene>
<dbReference type="Proteomes" id="UP000291130">
    <property type="component" value="Chromosome"/>
</dbReference>
<evidence type="ECO:0000313" key="2">
    <source>
        <dbReference type="Proteomes" id="UP000291130"/>
    </source>
</evidence>
<evidence type="ECO:0000313" key="1">
    <source>
        <dbReference type="EMBL" id="QBF28965.1"/>
    </source>
</evidence>
<keyword evidence="2" id="KW-1185">Reference proteome</keyword>
<protein>
    <submittedName>
        <fullName evidence="1">NAD synthetase</fullName>
    </submittedName>
</protein>
<dbReference type="OrthoDB" id="6828104at2"/>
<accession>A0A411MQ75</accession>
<dbReference type="RefSeq" id="WP_130266706.1">
    <property type="nucleotide sequence ID" value="NZ_CP035952.1"/>
</dbReference>
<reference evidence="1 2" key="1">
    <citation type="submission" date="2019-02" db="EMBL/GenBank/DDBJ databases">
        <title>Complete genome sequence of Pseudomonas sp. SNU WT1 isolated from rainbow trout.</title>
        <authorList>
            <person name="Oh W.T."/>
            <person name="Park S.C."/>
        </authorList>
    </citation>
    <scope>NUCLEOTIDE SEQUENCE [LARGE SCALE GENOMIC DNA]</scope>
    <source>
        <strain evidence="1 2">SNU WT1</strain>
    </source>
</reference>
<dbReference type="KEGG" id="ptk:EXN22_25960"/>